<evidence type="ECO:0000313" key="2">
    <source>
        <dbReference type="Proteomes" id="UP000593560"/>
    </source>
</evidence>
<accession>A0A7J9H1Q5</accession>
<dbReference type="EMBL" id="JABFAD010000007">
    <property type="protein sequence ID" value="MBA0803777.1"/>
    <property type="molecule type" value="Genomic_DNA"/>
</dbReference>
<protein>
    <submittedName>
        <fullName evidence="1">Uncharacterized protein</fullName>
    </submittedName>
</protein>
<evidence type="ECO:0000313" key="1">
    <source>
        <dbReference type="EMBL" id="MBA0803777.1"/>
    </source>
</evidence>
<keyword evidence="2" id="KW-1185">Reference proteome</keyword>
<comment type="caution">
    <text evidence="1">The sequence shown here is derived from an EMBL/GenBank/DDBJ whole genome shotgun (WGS) entry which is preliminary data.</text>
</comment>
<sequence length="83" mass="9748">MDNYTGNQDILVPTYTQELVNMTQATQERIQTLKENNKQMMKTISKLGYVIKEELQRLLEEKNKSLSFYEFDLKLPYPTRAAA</sequence>
<organism evidence="1 2">
    <name type="scientific">Gossypium harknessii</name>
    <dbReference type="NCBI Taxonomy" id="34285"/>
    <lineage>
        <taxon>Eukaryota</taxon>
        <taxon>Viridiplantae</taxon>
        <taxon>Streptophyta</taxon>
        <taxon>Embryophyta</taxon>
        <taxon>Tracheophyta</taxon>
        <taxon>Spermatophyta</taxon>
        <taxon>Magnoliopsida</taxon>
        <taxon>eudicotyledons</taxon>
        <taxon>Gunneridae</taxon>
        <taxon>Pentapetalae</taxon>
        <taxon>rosids</taxon>
        <taxon>malvids</taxon>
        <taxon>Malvales</taxon>
        <taxon>Malvaceae</taxon>
        <taxon>Malvoideae</taxon>
        <taxon>Gossypium</taxon>
    </lineage>
</organism>
<proteinExistence type="predicted"/>
<name>A0A7J9H1Q5_9ROSI</name>
<gene>
    <name evidence="1" type="ORF">Gohar_013948</name>
</gene>
<dbReference type="Proteomes" id="UP000593560">
    <property type="component" value="Unassembled WGS sequence"/>
</dbReference>
<dbReference type="AlphaFoldDB" id="A0A7J9H1Q5"/>
<reference evidence="1 2" key="1">
    <citation type="journal article" date="2019" name="Genome Biol. Evol.">
        <title>Insights into the evolution of the New World diploid cottons (Gossypium, subgenus Houzingenia) based on genome sequencing.</title>
        <authorList>
            <person name="Grover C.E."/>
            <person name="Arick M.A. 2nd"/>
            <person name="Thrash A."/>
            <person name="Conover J.L."/>
            <person name="Sanders W.S."/>
            <person name="Peterson D.G."/>
            <person name="Frelichowski J.E."/>
            <person name="Scheffler J.A."/>
            <person name="Scheffler B.E."/>
            <person name="Wendel J.F."/>
        </authorList>
    </citation>
    <scope>NUCLEOTIDE SEQUENCE [LARGE SCALE GENOMIC DNA]</scope>
    <source>
        <strain evidence="1">0</strain>
        <tissue evidence="1">Leaf</tissue>
    </source>
</reference>
<dbReference type="OrthoDB" id="1712560at2759"/>